<dbReference type="InterPro" id="IPR036520">
    <property type="entry name" value="UPF0759_sf"/>
</dbReference>
<dbReference type="InterPro" id="IPR002763">
    <property type="entry name" value="DUF72"/>
</dbReference>
<dbReference type="SUPFAM" id="SSF117396">
    <property type="entry name" value="TM1631-like"/>
    <property type="match status" value="1"/>
</dbReference>
<dbReference type="PANTHER" id="PTHR30348:SF4">
    <property type="entry name" value="DUF72 DOMAIN-CONTAINING PROTEIN"/>
    <property type="match status" value="1"/>
</dbReference>
<feature type="region of interest" description="Disordered" evidence="1">
    <location>
        <begin position="87"/>
        <end position="123"/>
    </location>
</feature>
<evidence type="ECO:0000313" key="2">
    <source>
        <dbReference type="EMBL" id="KAL3810239.1"/>
    </source>
</evidence>
<feature type="compositionally biased region" description="Gly residues" evidence="1">
    <location>
        <begin position="90"/>
        <end position="103"/>
    </location>
</feature>
<comment type="caution">
    <text evidence="2">The sequence shown here is derived from an EMBL/GenBank/DDBJ whole genome shotgun (WGS) entry which is preliminary data.</text>
</comment>
<proteinExistence type="predicted"/>
<name>A0ABD3RBT2_9STRA</name>
<dbReference type="Proteomes" id="UP001530377">
    <property type="component" value="Unassembled WGS sequence"/>
</dbReference>
<evidence type="ECO:0000256" key="1">
    <source>
        <dbReference type="SAM" id="MobiDB-lite"/>
    </source>
</evidence>
<evidence type="ECO:0000313" key="3">
    <source>
        <dbReference type="Proteomes" id="UP001530377"/>
    </source>
</evidence>
<protein>
    <recommendedName>
        <fullName evidence="4">DUF72 domain-containing protein</fullName>
    </recommendedName>
</protein>
<organism evidence="2 3">
    <name type="scientific">Cyclostephanos tholiformis</name>
    <dbReference type="NCBI Taxonomy" id="382380"/>
    <lineage>
        <taxon>Eukaryota</taxon>
        <taxon>Sar</taxon>
        <taxon>Stramenopiles</taxon>
        <taxon>Ochrophyta</taxon>
        <taxon>Bacillariophyta</taxon>
        <taxon>Coscinodiscophyceae</taxon>
        <taxon>Thalassiosirophycidae</taxon>
        <taxon>Stephanodiscales</taxon>
        <taxon>Stephanodiscaceae</taxon>
        <taxon>Cyclostephanos</taxon>
    </lineage>
</organism>
<accession>A0ABD3RBT2</accession>
<dbReference type="EMBL" id="JALLPB020000343">
    <property type="protein sequence ID" value="KAL3810239.1"/>
    <property type="molecule type" value="Genomic_DNA"/>
</dbReference>
<dbReference type="Gene3D" id="3.20.20.410">
    <property type="entry name" value="Protein of unknown function UPF0759"/>
    <property type="match status" value="1"/>
</dbReference>
<dbReference type="Pfam" id="PF01904">
    <property type="entry name" value="DUF72"/>
    <property type="match status" value="1"/>
</dbReference>
<feature type="compositionally biased region" description="Basic and acidic residues" evidence="1">
    <location>
        <begin position="179"/>
        <end position="200"/>
    </location>
</feature>
<reference evidence="2 3" key="1">
    <citation type="submission" date="2024-10" db="EMBL/GenBank/DDBJ databases">
        <title>Updated reference genomes for cyclostephanoid diatoms.</title>
        <authorList>
            <person name="Roberts W.R."/>
            <person name="Alverson A.J."/>
        </authorList>
    </citation>
    <scope>NUCLEOTIDE SEQUENCE [LARGE SCALE GENOMIC DNA]</scope>
    <source>
        <strain evidence="2 3">AJA228-03</strain>
    </source>
</reference>
<sequence>MSRPSALRETLKLSPDQHSIDAGLDEYAFATSMTSLEDLRHFACSSGRSRNVGPGKCLWADEFALRTISDWFRLTILIIDDQATRRVGRRGGGGGGGGCGGADNGRKRTSDGRNVVGATSSSSSCGDDRFVRIGNYDRNVILHRSRRQHYNAVVIDQHPVIDRIEQLPLHVRSLWRMAGKSDKEKDRPESSSKKSGDGSREGSSIDQNSAAEGTLGLECIYNECDPELTSKSSPNYGIDQSATTPSHIAGPSTIVGPTSPVHQNLGKFYCGCAGFSSPSWVGNFYPRSIVGHDTDRQLDHYQQHFRTVEINSTFYGIPSESTVRRWRDSFAKSFRVVMKAPRGLTHDHPSLDISVLSTFFARMECLGDCLACILIQCPRTLGVTTSQLIQMKSMMEREASWYQGRVAFEFRNEGTYYDEEVRKFFRLNNFSLVMHPNSLGRSTVGTSTSGRGSADLLEYQSEDLSSVAAAGGMHSNFVYLRLHGFNDEHRGEYSLSQLEEIANQIHSWRVQCLDVFCFILNDQDPSTLAGHSPRNSSPKPWDNWCAMPKNPKQLEFLVYRLSNEDIPDGPKKPKSTLLNFFGKSCRS</sequence>
<feature type="region of interest" description="Disordered" evidence="1">
    <location>
        <begin position="231"/>
        <end position="255"/>
    </location>
</feature>
<evidence type="ECO:0008006" key="4">
    <source>
        <dbReference type="Google" id="ProtNLM"/>
    </source>
</evidence>
<feature type="compositionally biased region" description="Polar residues" evidence="1">
    <location>
        <begin position="231"/>
        <end position="246"/>
    </location>
</feature>
<feature type="region of interest" description="Disordered" evidence="1">
    <location>
        <begin position="178"/>
        <end position="208"/>
    </location>
</feature>
<gene>
    <name evidence="2" type="ORF">ACHAXA_008729</name>
</gene>
<dbReference type="AlphaFoldDB" id="A0ABD3RBT2"/>
<dbReference type="PANTHER" id="PTHR30348">
    <property type="entry name" value="UNCHARACTERIZED PROTEIN YECE"/>
    <property type="match status" value="1"/>
</dbReference>
<keyword evidence="3" id="KW-1185">Reference proteome</keyword>